<protein>
    <submittedName>
        <fullName evidence="1">Uncharacterized protein</fullName>
    </submittedName>
</protein>
<evidence type="ECO:0000313" key="1">
    <source>
        <dbReference type="EMBL" id="KAG2193736.1"/>
    </source>
</evidence>
<gene>
    <name evidence="1" type="ORF">INT47_010417</name>
</gene>
<reference evidence="1" key="1">
    <citation type="submission" date="2020-12" db="EMBL/GenBank/DDBJ databases">
        <title>Metabolic potential, ecology and presence of endohyphal bacteria is reflected in genomic diversity of Mucoromycotina.</title>
        <authorList>
            <person name="Muszewska A."/>
            <person name="Okrasinska A."/>
            <person name="Steczkiewicz K."/>
            <person name="Drgas O."/>
            <person name="Orlowska M."/>
            <person name="Perlinska-Lenart U."/>
            <person name="Aleksandrzak-Piekarczyk T."/>
            <person name="Szatraj K."/>
            <person name="Zielenkiewicz U."/>
            <person name="Pilsyk S."/>
            <person name="Malc E."/>
            <person name="Mieczkowski P."/>
            <person name="Kruszewska J.S."/>
            <person name="Biernat P."/>
            <person name="Pawlowska J."/>
        </authorList>
    </citation>
    <scope>NUCLEOTIDE SEQUENCE</scope>
    <source>
        <strain evidence="1">WA0000017839</strain>
    </source>
</reference>
<keyword evidence="2" id="KW-1185">Reference proteome</keyword>
<comment type="caution">
    <text evidence="1">The sequence shown here is derived from an EMBL/GenBank/DDBJ whole genome shotgun (WGS) entry which is preliminary data.</text>
</comment>
<dbReference type="EMBL" id="JAEPRD010000219">
    <property type="protein sequence ID" value="KAG2193736.1"/>
    <property type="molecule type" value="Genomic_DNA"/>
</dbReference>
<dbReference type="Proteomes" id="UP000603453">
    <property type="component" value="Unassembled WGS sequence"/>
</dbReference>
<sequence>MLGYGKLESNFHYFMNERNENLSEEGKSIVKACIRSMHNHARSEKKKMALSPEDLKDLRKKLENRKNAFALNKVQIMNKYRSTEVDCMNILAKGYVSDEDDGELHKDDEAIILVLTPSWRSNNCNDFLKDLDLRHKKSLKKQGEKKKRNRAFRECNLDEEDKSKLPEWAWV</sequence>
<proteinExistence type="predicted"/>
<accession>A0A8H7QJQ2</accession>
<evidence type="ECO:0000313" key="2">
    <source>
        <dbReference type="Proteomes" id="UP000603453"/>
    </source>
</evidence>
<organism evidence="1 2">
    <name type="scientific">Mucor saturninus</name>
    <dbReference type="NCBI Taxonomy" id="64648"/>
    <lineage>
        <taxon>Eukaryota</taxon>
        <taxon>Fungi</taxon>
        <taxon>Fungi incertae sedis</taxon>
        <taxon>Mucoromycota</taxon>
        <taxon>Mucoromycotina</taxon>
        <taxon>Mucoromycetes</taxon>
        <taxon>Mucorales</taxon>
        <taxon>Mucorineae</taxon>
        <taxon>Mucoraceae</taxon>
        <taxon>Mucor</taxon>
    </lineage>
</organism>
<name>A0A8H7QJQ2_9FUNG</name>
<dbReference type="AlphaFoldDB" id="A0A8H7QJQ2"/>